<dbReference type="RefSeq" id="WP_338600407.1">
    <property type="nucleotide sequence ID" value="NZ_CP146016.1"/>
</dbReference>
<dbReference type="EMBL" id="CP146016">
    <property type="protein sequence ID" value="WWQ60141.1"/>
    <property type="molecule type" value="Genomic_DNA"/>
</dbReference>
<accession>A0AAX4L151</accession>
<dbReference type="Pfam" id="PF03745">
    <property type="entry name" value="DUF309"/>
    <property type="match status" value="1"/>
</dbReference>
<sequence length="150" mass="17752">MLNRVLMFYHRGIFNENLKRVLRENNINVIDIRLGKYVEIDIIDDPKKVILLIGEPLFIVTEIGGKFKQLFYDMRFWECHEILEEKWRKAENETEKNYLQAIILICASMIKYLKGEVEVSNMLMDKALSLISNFPQELLPLLYIRLGLDS</sequence>
<dbReference type="AlphaFoldDB" id="A0AAX4L151"/>
<protein>
    <submittedName>
        <fullName evidence="1">DUF309 domain-containing protein</fullName>
    </submittedName>
</protein>
<dbReference type="InterPro" id="IPR023203">
    <property type="entry name" value="TTHA0068_sf"/>
</dbReference>
<organism evidence="1 2">
    <name type="scientific">Sulfolobus tengchongensis</name>
    <dbReference type="NCBI Taxonomy" id="207809"/>
    <lineage>
        <taxon>Archaea</taxon>
        <taxon>Thermoproteota</taxon>
        <taxon>Thermoprotei</taxon>
        <taxon>Sulfolobales</taxon>
        <taxon>Sulfolobaceae</taxon>
        <taxon>Sulfolobus</taxon>
    </lineage>
</organism>
<dbReference type="Gene3D" id="1.10.3450.10">
    <property type="entry name" value="TTHA0068-like"/>
    <property type="match status" value="1"/>
</dbReference>
<dbReference type="GeneID" id="89337486"/>
<proteinExistence type="predicted"/>
<reference evidence="1 2" key="1">
    <citation type="submission" date="2024-02" db="EMBL/GenBank/DDBJ databases">
        <title>STSV induces naive adaptation in Sulfolobus.</title>
        <authorList>
            <person name="Xiang X."/>
            <person name="Song M."/>
        </authorList>
    </citation>
    <scope>NUCLEOTIDE SEQUENCE [LARGE SCALE GENOMIC DNA]</scope>
    <source>
        <strain evidence="1 2">RT2</strain>
    </source>
</reference>
<gene>
    <name evidence="1" type="ORF">V6M85_11915</name>
</gene>
<evidence type="ECO:0000313" key="1">
    <source>
        <dbReference type="EMBL" id="WWQ60141.1"/>
    </source>
</evidence>
<dbReference type="Proteomes" id="UP001432202">
    <property type="component" value="Chromosome"/>
</dbReference>
<evidence type="ECO:0000313" key="2">
    <source>
        <dbReference type="Proteomes" id="UP001432202"/>
    </source>
</evidence>
<keyword evidence="2" id="KW-1185">Reference proteome</keyword>
<dbReference type="InterPro" id="IPR005500">
    <property type="entry name" value="DUF309"/>
</dbReference>
<name>A0AAX4L151_9CREN</name>
<dbReference type="SUPFAM" id="SSF140663">
    <property type="entry name" value="TTHA0068-like"/>
    <property type="match status" value="1"/>
</dbReference>